<dbReference type="Proteomes" id="UP000234420">
    <property type="component" value="Unassembled WGS sequence"/>
</dbReference>
<dbReference type="GeneID" id="69966077"/>
<gene>
    <name evidence="2" type="ORF">CIK00_03880</name>
</gene>
<dbReference type="RefSeq" id="WP_101767621.1">
    <property type="nucleotide sequence ID" value="NZ_BPPU01000003.1"/>
</dbReference>
<evidence type="ECO:0000313" key="2">
    <source>
        <dbReference type="EMBL" id="PLC59420.1"/>
    </source>
</evidence>
<comment type="caution">
    <text evidence="2">The sequence shown here is derived from an EMBL/GenBank/DDBJ whole genome shotgun (WGS) entry which is preliminary data.</text>
</comment>
<organism evidence="2 3">
    <name type="scientific">Photobacterium carnosum</name>
    <dbReference type="NCBI Taxonomy" id="2023717"/>
    <lineage>
        <taxon>Bacteria</taxon>
        <taxon>Pseudomonadati</taxon>
        <taxon>Pseudomonadota</taxon>
        <taxon>Gammaproteobacteria</taxon>
        <taxon>Vibrionales</taxon>
        <taxon>Vibrionaceae</taxon>
        <taxon>Photobacterium</taxon>
    </lineage>
</organism>
<reference evidence="2 3" key="1">
    <citation type="journal article" date="2018" name="Syst. Appl. Microbiol.">
        <title>Photobacterium carnosum sp. nov., isolated from spoiled modified atmosphere packaged poultry meat.</title>
        <authorList>
            <person name="Hilgarth M."/>
            <person name="Fuertes S."/>
            <person name="Ehrmann M."/>
            <person name="Vogel R.F."/>
        </authorList>
    </citation>
    <scope>NUCLEOTIDE SEQUENCE [LARGE SCALE GENOMIC DNA]</scope>
    <source>
        <strain evidence="2 3">TMW 2.2021</strain>
    </source>
</reference>
<feature type="region of interest" description="Disordered" evidence="1">
    <location>
        <begin position="31"/>
        <end position="50"/>
    </location>
</feature>
<feature type="compositionally biased region" description="Polar residues" evidence="1">
    <location>
        <begin position="37"/>
        <end position="50"/>
    </location>
</feature>
<evidence type="ECO:0000256" key="1">
    <source>
        <dbReference type="SAM" id="MobiDB-lite"/>
    </source>
</evidence>
<sequence>MQNTTIDSQDISSVKVPKSISAYLKRRANKLHRKSMTAKSNAVKSRLSTDASRTRKYANEIYFSWS</sequence>
<keyword evidence="3" id="KW-1185">Reference proteome</keyword>
<proteinExistence type="predicted"/>
<protein>
    <submittedName>
        <fullName evidence="2">Uncharacterized protein</fullName>
    </submittedName>
</protein>
<accession>A0A2N4UWM1</accession>
<name>A0A2N4UWM1_9GAMM</name>
<dbReference type="EMBL" id="NPIB01000002">
    <property type="protein sequence ID" value="PLC59420.1"/>
    <property type="molecule type" value="Genomic_DNA"/>
</dbReference>
<evidence type="ECO:0000313" key="3">
    <source>
        <dbReference type="Proteomes" id="UP000234420"/>
    </source>
</evidence>
<dbReference type="AlphaFoldDB" id="A0A2N4UWM1"/>